<dbReference type="GO" id="GO:0046166">
    <property type="term" value="P:glyceraldehyde-3-phosphate biosynthetic process"/>
    <property type="evidence" value="ECO:0007669"/>
    <property type="project" value="TreeGrafter"/>
</dbReference>
<comment type="similarity">
    <text evidence="1 3">Belongs to the triosephosphate isomerase family.</text>
</comment>
<dbReference type="InterPro" id="IPR035990">
    <property type="entry name" value="TIM_sf"/>
</dbReference>
<comment type="pathway">
    <text evidence="3">Carbohydrate degradation; glycolysis; D-glyceraldehyde 3-phosphate from glycerone phosphate: step 1/1.</text>
</comment>
<comment type="subunit">
    <text evidence="3">Homodimer.</text>
</comment>
<dbReference type="GO" id="GO:0004807">
    <property type="term" value="F:triose-phosphate isomerase activity"/>
    <property type="evidence" value="ECO:0007669"/>
    <property type="project" value="UniProtKB-UniRule"/>
</dbReference>
<reference evidence="4 5" key="1">
    <citation type="journal article" date="2016" name="Nat. Commun.">
        <title>Thousands of microbial genomes shed light on interconnected biogeochemical processes in an aquifer system.</title>
        <authorList>
            <person name="Anantharaman K."/>
            <person name="Brown C.T."/>
            <person name="Hug L.A."/>
            <person name="Sharon I."/>
            <person name="Castelle C.J."/>
            <person name="Probst A.J."/>
            <person name="Thomas B.C."/>
            <person name="Singh A."/>
            <person name="Wilkins M.J."/>
            <person name="Karaoz U."/>
            <person name="Brodie E.L."/>
            <person name="Williams K.H."/>
            <person name="Hubbard S.S."/>
            <person name="Banfield J.F."/>
        </authorList>
    </citation>
    <scope>NUCLEOTIDE SEQUENCE [LARGE SCALE GENOMIC DNA]</scope>
</reference>
<dbReference type="GO" id="GO:0006096">
    <property type="term" value="P:glycolytic process"/>
    <property type="evidence" value="ECO:0007669"/>
    <property type="project" value="UniProtKB-UniRule"/>
</dbReference>
<dbReference type="Gene3D" id="3.20.20.70">
    <property type="entry name" value="Aldolase class I"/>
    <property type="match status" value="1"/>
</dbReference>
<dbReference type="PROSITE" id="PS51440">
    <property type="entry name" value="TIM_2"/>
    <property type="match status" value="1"/>
</dbReference>
<dbReference type="InterPro" id="IPR000652">
    <property type="entry name" value="Triosephosphate_isomerase"/>
</dbReference>
<dbReference type="Proteomes" id="UP000177811">
    <property type="component" value="Unassembled WGS sequence"/>
</dbReference>
<dbReference type="Pfam" id="PF00121">
    <property type="entry name" value="TIM"/>
    <property type="match status" value="1"/>
</dbReference>
<keyword evidence="3" id="KW-0963">Cytoplasm</keyword>
<dbReference type="PROSITE" id="PS00171">
    <property type="entry name" value="TIM_1"/>
    <property type="match status" value="1"/>
</dbReference>
<comment type="pathway">
    <text evidence="3">Carbohydrate biosynthesis; gluconeogenesis.</text>
</comment>
<evidence type="ECO:0000313" key="5">
    <source>
        <dbReference type="Proteomes" id="UP000177811"/>
    </source>
</evidence>
<dbReference type="InterPro" id="IPR020861">
    <property type="entry name" value="Triosephosphate_isomerase_AS"/>
</dbReference>
<comment type="catalytic activity">
    <reaction evidence="3">
        <text>D-glyceraldehyde 3-phosphate = dihydroxyacetone phosphate</text>
        <dbReference type="Rhea" id="RHEA:18585"/>
        <dbReference type="ChEBI" id="CHEBI:57642"/>
        <dbReference type="ChEBI" id="CHEBI:59776"/>
        <dbReference type="EC" id="5.3.1.1"/>
    </reaction>
</comment>
<accession>A0A1G2KVI5</accession>
<keyword evidence="3" id="KW-0324">Glycolysis</keyword>
<dbReference type="InterPro" id="IPR013785">
    <property type="entry name" value="Aldolase_TIM"/>
</dbReference>
<dbReference type="AlphaFoldDB" id="A0A1G2KVI5"/>
<dbReference type="GO" id="GO:0006094">
    <property type="term" value="P:gluconeogenesis"/>
    <property type="evidence" value="ECO:0007669"/>
    <property type="project" value="UniProtKB-UniPathway"/>
</dbReference>
<dbReference type="SUPFAM" id="SSF51351">
    <property type="entry name" value="Triosephosphate isomerase (TIM)"/>
    <property type="match status" value="1"/>
</dbReference>
<dbReference type="UniPathway" id="UPA00138"/>
<dbReference type="CDD" id="cd00311">
    <property type="entry name" value="TIM"/>
    <property type="match status" value="1"/>
</dbReference>
<organism evidence="4 5">
    <name type="scientific">Candidatus Sungbacteria bacterium RIFCSPHIGHO2_02_FULL_51_29</name>
    <dbReference type="NCBI Taxonomy" id="1802273"/>
    <lineage>
        <taxon>Bacteria</taxon>
        <taxon>Candidatus Sungiibacteriota</taxon>
    </lineage>
</organism>
<comment type="caution">
    <text evidence="4">The sequence shown here is derived from an EMBL/GenBank/DDBJ whole genome shotgun (WGS) entry which is preliminary data.</text>
</comment>
<dbReference type="UniPathway" id="UPA00109">
    <property type="reaction ID" value="UER00189"/>
</dbReference>
<dbReference type="PANTHER" id="PTHR21139">
    <property type="entry name" value="TRIOSEPHOSPHATE ISOMERASE"/>
    <property type="match status" value="1"/>
</dbReference>
<evidence type="ECO:0000256" key="3">
    <source>
        <dbReference type="RuleBase" id="RU363013"/>
    </source>
</evidence>
<dbReference type="NCBIfam" id="TIGR00419">
    <property type="entry name" value="tim"/>
    <property type="match status" value="1"/>
</dbReference>
<dbReference type="EMBL" id="MHQL01000034">
    <property type="protein sequence ID" value="OHA02471.1"/>
    <property type="molecule type" value="Genomic_DNA"/>
</dbReference>
<dbReference type="GO" id="GO:0005829">
    <property type="term" value="C:cytosol"/>
    <property type="evidence" value="ECO:0007669"/>
    <property type="project" value="TreeGrafter"/>
</dbReference>
<proteinExistence type="inferred from homology"/>
<evidence type="ECO:0000256" key="1">
    <source>
        <dbReference type="ARBA" id="ARBA00007422"/>
    </source>
</evidence>
<gene>
    <name evidence="4" type="ORF">A3C16_05340</name>
</gene>
<name>A0A1G2KVI5_9BACT</name>
<evidence type="ECO:0000256" key="2">
    <source>
        <dbReference type="ARBA" id="ARBA00023235"/>
    </source>
</evidence>
<keyword evidence="3" id="KW-0312">Gluconeogenesis</keyword>
<dbReference type="EC" id="5.3.1.1" evidence="3"/>
<comment type="subcellular location">
    <subcellularLocation>
        <location evidence="3">Cytoplasm</location>
    </subcellularLocation>
</comment>
<dbReference type="GO" id="GO:0019563">
    <property type="term" value="P:glycerol catabolic process"/>
    <property type="evidence" value="ECO:0007669"/>
    <property type="project" value="TreeGrafter"/>
</dbReference>
<dbReference type="PANTHER" id="PTHR21139:SF42">
    <property type="entry name" value="TRIOSEPHOSPHATE ISOMERASE"/>
    <property type="match status" value="1"/>
</dbReference>
<sequence length="252" mass="26892">MMKPLIVANWKMNPLKRKDAEVLFRRVYKGVMNVNNADVVICPSFVHLPILGALARATSVRIGAQDFFWENAGPFTGEVSAGMLQNCGATFVIIGHSERRLYLGETDTMVNKKVRMAVGSGLMPVICVGARMRGREAPKIIARQLRAALAGVVPARAQNIAIAYEPIWAIGTGDPETPEGAVNVRAHIKKILVSLFGVQKGGVIRVLYGGSVTAENAGSFTGSHGAGLDGLLVGGASLKSKEFADIVRAILR</sequence>
<protein>
    <recommendedName>
        <fullName evidence="3">Triosephosphate isomerase</fullName>
        <ecNumber evidence="3">5.3.1.1</ecNumber>
    </recommendedName>
</protein>
<evidence type="ECO:0000313" key="4">
    <source>
        <dbReference type="EMBL" id="OHA02471.1"/>
    </source>
</evidence>
<keyword evidence="2 3" id="KW-0413">Isomerase</keyword>